<feature type="domain" description="AIG1-type G" evidence="5">
    <location>
        <begin position="68"/>
        <end position="272"/>
    </location>
</feature>
<dbReference type="SUPFAM" id="SSF52540">
    <property type="entry name" value="P-loop containing nucleoside triphosphate hydrolases"/>
    <property type="match status" value="1"/>
</dbReference>
<sequence length="298" mass="34064">MTLEWKYPNSSNWSVVVTIGCLILVIFVVFLGFFCIFRKTKCRFKKIGDDIYDICCKTKDINESRIKLNEMRIVLIGKTGTGKSATANKIAGKDLFYSTANALNSTKKCERKEFNRFDKKFVLVDTPGMCHNSISTKKLTTEIAKCIEMTAPGPHAFLLVVNVGRFTKEDQETVNYFVDRFGKDFSKYLIVVFTRMDDLDNENTTLKEHVKKARNELKRILLLCEGRYVGFNNNLKGEENNGQVQSLLEKIDSIIKTNNNKCYTNKMYKEAEKALKIQQNSNGPITLSEKIESHPLIS</sequence>
<evidence type="ECO:0000256" key="1">
    <source>
        <dbReference type="ARBA" id="ARBA00008535"/>
    </source>
</evidence>
<comment type="caution">
    <text evidence="6">The sequence shown here is derived from an EMBL/GenBank/DDBJ whole genome shotgun (WGS) entry which is preliminary data.</text>
</comment>
<evidence type="ECO:0000313" key="7">
    <source>
        <dbReference type="Proteomes" id="UP001217089"/>
    </source>
</evidence>
<keyword evidence="4" id="KW-0472">Membrane</keyword>
<dbReference type="PANTHER" id="PTHR10903">
    <property type="entry name" value="GTPASE, IMAP FAMILY MEMBER-RELATED"/>
    <property type="match status" value="1"/>
</dbReference>
<dbReference type="PANTHER" id="PTHR10903:SF170">
    <property type="entry name" value="GTPASE IMAP FAMILY MEMBER 7"/>
    <property type="match status" value="1"/>
</dbReference>
<keyword evidence="3" id="KW-0342">GTP-binding</keyword>
<dbReference type="InterPro" id="IPR045058">
    <property type="entry name" value="GIMA/IAN/Toc"/>
</dbReference>
<evidence type="ECO:0000256" key="3">
    <source>
        <dbReference type="ARBA" id="ARBA00023134"/>
    </source>
</evidence>
<accession>A0ABQ9FG38</accession>
<keyword evidence="4" id="KW-0812">Transmembrane</keyword>
<protein>
    <recommendedName>
        <fullName evidence="5">AIG1-type G domain-containing protein</fullName>
    </recommendedName>
</protein>
<name>A0ABQ9FG38_TEGGR</name>
<dbReference type="Pfam" id="PF04548">
    <property type="entry name" value="AIG1"/>
    <property type="match status" value="1"/>
</dbReference>
<comment type="similarity">
    <text evidence="1">Belongs to the TRAFAC class TrmE-Era-EngA-EngB-Septin-like GTPase superfamily. AIG1/Toc34/Toc159-like paraseptin GTPase family. IAN subfamily.</text>
</comment>
<dbReference type="CDD" id="cd01852">
    <property type="entry name" value="AIG1"/>
    <property type="match status" value="1"/>
</dbReference>
<keyword evidence="7" id="KW-1185">Reference proteome</keyword>
<dbReference type="Gene3D" id="3.40.50.300">
    <property type="entry name" value="P-loop containing nucleotide triphosphate hydrolases"/>
    <property type="match status" value="1"/>
</dbReference>
<evidence type="ECO:0000256" key="4">
    <source>
        <dbReference type="SAM" id="Phobius"/>
    </source>
</evidence>
<dbReference type="InterPro" id="IPR006703">
    <property type="entry name" value="G_AIG1"/>
</dbReference>
<dbReference type="PROSITE" id="PS51720">
    <property type="entry name" value="G_AIG1"/>
    <property type="match status" value="1"/>
</dbReference>
<organism evidence="6 7">
    <name type="scientific">Tegillarca granosa</name>
    <name type="common">Malaysian cockle</name>
    <name type="synonym">Anadara granosa</name>
    <dbReference type="NCBI Taxonomy" id="220873"/>
    <lineage>
        <taxon>Eukaryota</taxon>
        <taxon>Metazoa</taxon>
        <taxon>Spiralia</taxon>
        <taxon>Lophotrochozoa</taxon>
        <taxon>Mollusca</taxon>
        <taxon>Bivalvia</taxon>
        <taxon>Autobranchia</taxon>
        <taxon>Pteriomorphia</taxon>
        <taxon>Arcoida</taxon>
        <taxon>Arcoidea</taxon>
        <taxon>Arcidae</taxon>
        <taxon>Tegillarca</taxon>
    </lineage>
</organism>
<evidence type="ECO:0000256" key="2">
    <source>
        <dbReference type="ARBA" id="ARBA00022741"/>
    </source>
</evidence>
<evidence type="ECO:0000259" key="5">
    <source>
        <dbReference type="PROSITE" id="PS51720"/>
    </source>
</evidence>
<proteinExistence type="inferred from homology"/>
<gene>
    <name evidence="6" type="ORF">KUTeg_006311</name>
</gene>
<keyword evidence="2" id="KW-0547">Nucleotide-binding</keyword>
<evidence type="ECO:0000313" key="6">
    <source>
        <dbReference type="EMBL" id="KAJ8316297.1"/>
    </source>
</evidence>
<feature type="transmembrane region" description="Helical" evidence="4">
    <location>
        <begin position="12"/>
        <end position="37"/>
    </location>
</feature>
<dbReference type="EMBL" id="JARBDR010000328">
    <property type="protein sequence ID" value="KAJ8316297.1"/>
    <property type="molecule type" value="Genomic_DNA"/>
</dbReference>
<keyword evidence="4" id="KW-1133">Transmembrane helix</keyword>
<reference evidence="6 7" key="1">
    <citation type="submission" date="2022-12" db="EMBL/GenBank/DDBJ databases">
        <title>Chromosome-level genome of Tegillarca granosa.</title>
        <authorList>
            <person name="Kim J."/>
        </authorList>
    </citation>
    <scope>NUCLEOTIDE SEQUENCE [LARGE SCALE GENOMIC DNA]</scope>
    <source>
        <strain evidence="6">Teg-2019</strain>
        <tissue evidence="6">Adductor muscle</tissue>
    </source>
</reference>
<dbReference type="InterPro" id="IPR027417">
    <property type="entry name" value="P-loop_NTPase"/>
</dbReference>
<dbReference type="Proteomes" id="UP001217089">
    <property type="component" value="Unassembled WGS sequence"/>
</dbReference>
<dbReference type="PROSITE" id="PS51257">
    <property type="entry name" value="PROKAR_LIPOPROTEIN"/>
    <property type="match status" value="1"/>
</dbReference>